<dbReference type="AlphaFoldDB" id="S4XHI9"/>
<protein>
    <recommendedName>
        <fullName evidence="1">GmrSD restriction endonucleases C-terminal domain-containing protein</fullName>
    </recommendedName>
</protein>
<sequence length="239" mass="25360">MELPRPAFLYPGPRPTTTTAVLRLSGCLALCLALSIAVCLALTPGSSSALAPTDTDRRLVASLLDRVDTVPRRVHVVGYERDEFGDWSTQVTPEGHLCTTRDVVLFQTFGTPAVAPDVARTDCPRATGSATDVYTGNPMVPGDVQIDHVVPLAAAWDHGAHGWPRSLRTAFANDDGSNLLAVSAEANQSKSDGTPGEWLPTAGGAVPCAYLARYLTVSVSYRLTLSADDADAARRVCRL</sequence>
<accession>S4XHI9</accession>
<gene>
    <name evidence="2" type="ORF">A606_07490</name>
</gene>
<organism evidence="2 3">
    <name type="scientific">Corynebacterium terpenotabidum Y-11</name>
    <dbReference type="NCBI Taxonomy" id="1200352"/>
    <lineage>
        <taxon>Bacteria</taxon>
        <taxon>Bacillati</taxon>
        <taxon>Actinomycetota</taxon>
        <taxon>Actinomycetes</taxon>
        <taxon>Mycobacteriales</taxon>
        <taxon>Corynebacteriaceae</taxon>
        <taxon>Corynebacterium</taxon>
    </lineage>
</organism>
<dbReference type="PANTHER" id="PTHR24094">
    <property type="entry name" value="SECRETED PROTEIN"/>
    <property type="match status" value="1"/>
</dbReference>
<evidence type="ECO:0000313" key="2">
    <source>
        <dbReference type="EMBL" id="AGP31145.1"/>
    </source>
</evidence>
<dbReference type="KEGG" id="cter:A606_07490"/>
<dbReference type="PATRIC" id="fig|1200352.3.peg.1527"/>
<dbReference type="RefSeq" id="WP_020441506.1">
    <property type="nucleotide sequence ID" value="NC_021663.1"/>
</dbReference>
<reference evidence="2 3" key="1">
    <citation type="submission" date="2012-06" db="EMBL/GenBank/DDBJ databases">
        <title>Complete genome sequence of Corynebacterium terpenotabidum Y-11 (=DSM 44721).</title>
        <authorList>
            <person name="Ruckert C."/>
            <person name="Albersmeier A."/>
            <person name="Al-Dilaimi A."/>
            <person name="Szczepanowski R."/>
            <person name="Kalinowski J."/>
        </authorList>
    </citation>
    <scope>NUCLEOTIDE SEQUENCE [LARGE SCALE GENOMIC DNA]</scope>
    <source>
        <strain evidence="2 3">Y-11</strain>
    </source>
</reference>
<dbReference type="Proteomes" id="UP000014809">
    <property type="component" value="Chromosome"/>
</dbReference>
<dbReference type="EMBL" id="CP003696">
    <property type="protein sequence ID" value="AGP31145.1"/>
    <property type="molecule type" value="Genomic_DNA"/>
</dbReference>
<dbReference type="eggNOG" id="COG3513">
    <property type="taxonomic scope" value="Bacteria"/>
</dbReference>
<proteinExistence type="predicted"/>
<dbReference type="HOGENOM" id="CLU_043034_1_1_11"/>
<dbReference type="PANTHER" id="PTHR24094:SF15">
    <property type="entry name" value="AMP-DEPENDENT SYNTHETASE_LIGASE DOMAIN-CONTAINING PROTEIN-RELATED"/>
    <property type="match status" value="1"/>
</dbReference>
<name>S4XHI9_9CORY</name>
<dbReference type="STRING" id="1200352.A606_07490"/>
<evidence type="ECO:0000313" key="3">
    <source>
        <dbReference type="Proteomes" id="UP000014809"/>
    </source>
</evidence>
<feature type="domain" description="GmrSD restriction endonucleases C-terminal" evidence="1">
    <location>
        <begin position="143"/>
        <end position="223"/>
    </location>
</feature>
<dbReference type="OrthoDB" id="5196645at2"/>
<dbReference type="Pfam" id="PF07510">
    <property type="entry name" value="GmrSD_C"/>
    <property type="match status" value="1"/>
</dbReference>
<keyword evidence="3" id="KW-1185">Reference proteome</keyword>
<evidence type="ECO:0000259" key="1">
    <source>
        <dbReference type="Pfam" id="PF07510"/>
    </source>
</evidence>
<dbReference type="InterPro" id="IPR011089">
    <property type="entry name" value="GmrSD_C"/>
</dbReference>